<keyword evidence="2" id="KW-0812">Transmembrane</keyword>
<keyword evidence="2" id="KW-0472">Membrane</keyword>
<keyword evidence="4" id="KW-1185">Reference proteome</keyword>
<feature type="compositionally biased region" description="Low complexity" evidence="1">
    <location>
        <begin position="43"/>
        <end position="63"/>
    </location>
</feature>
<protein>
    <submittedName>
        <fullName evidence="3">Glycoprotein</fullName>
    </submittedName>
</protein>
<evidence type="ECO:0000313" key="3">
    <source>
        <dbReference type="EMBL" id="RVW07712.1"/>
    </source>
</evidence>
<feature type="region of interest" description="Disordered" evidence="1">
    <location>
        <begin position="214"/>
        <end position="241"/>
    </location>
</feature>
<name>A0A438B9U7_9NOCA</name>
<dbReference type="Proteomes" id="UP000286208">
    <property type="component" value="Unassembled WGS sequence"/>
</dbReference>
<dbReference type="EMBL" id="RKLP01000011">
    <property type="protein sequence ID" value="RVW07712.1"/>
    <property type="molecule type" value="Genomic_DNA"/>
</dbReference>
<evidence type="ECO:0000313" key="4">
    <source>
        <dbReference type="Proteomes" id="UP000286208"/>
    </source>
</evidence>
<dbReference type="AlphaFoldDB" id="A0A438B9U7"/>
<reference evidence="3 4" key="1">
    <citation type="submission" date="2018-11" db="EMBL/GenBank/DDBJ databases">
        <title>Rhodococcus spongicola sp. nov. and Rhodococcus xishaensis sp. nov. from marine sponges.</title>
        <authorList>
            <person name="Li L."/>
            <person name="Lin H.W."/>
        </authorList>
    </citation>
    <scope>NUCLEOTIDE SEQUENCE [LARGE SCALE GENOMIC DNA]</scope>
    <source>
        <strain evidence="3 4">CCTCC AB2014297</strain>
    </source>
</reference>
<dbReference type="OrthoDB" id="3797035at2"/>
<feature type="region of interest" description="Disordered" evidence="1">
    <location>
        <begin position="43"/>
        <end position="69"/>
    </location>
</feature>
<accession>A0A438B9U7</accession>
<proteinExistence type="predicted"/>
<sequence length="827" mass="86457">MTVASRPAWRRSGATVLTALTLVLMLISAVLVGTLGAGFASAQTTTSGESGTGSDAATSTTRAPATKSRAQPEFLSLHIDDVTPTTVTTTTEPVVTVTGTVTNVGDRPVTDIGVRLQRAPVVDSSLELRTSLELDQGEFDVVGPFVEVADSLDEGERKQFTLSLPLRSVSGASLDITEPGVYPLLVNVNGTPAYGGQARLDDARFLLPVLGLPQAGGTSDSTPQGSASTSPTAPVPPDTSNPLAVTLLWPLADEPQLAAGIPGSANEKVRLVDDDLAGSLSQGGRLDQLLGAAEIATGPDMDRDRRLTDSMCLAVDPDLLITVSNMTQGYLVVDDPADPTGPAHDGEGRDAAAAWLERLETLARKMCITAVPFAQVDLAALSRVDDGALTRSALESPAEIVDTILGVTSLRNVTWPDSGVLDEASAQMLHRLGPTTTLLAANAVESTSSSGRTVTIAGGGEDAVDAALFDVSAAAALAAVGSDPQTPSYVPERARYNLDRDSRTARLQDALGAVTWLSLQGSGSTSGATATTRTSDRSMLIVPPQQWSADGDEASAVLSTVATLLRSGLATSRSLEKVTEQRPTTAQVADLAYPQRAIVDGTPESVEWGVGMQSPRIDEMTQALVEDPQVPLTPTRFMAPLREDLVRAMSLSGRRDQDTATATAAEQAAHTRVGDVAAAIDGMYAAVTILAPGGVYTLASEQSPLLLVARNDLPVAITVQLQVDAPEGVQITDIGPQQLPPRGSRSLQVPAEISDSRTMVVDFSLTTESGHELGEQTSVTVRSNAYGQALAIITACAGALLLFLAGRRLWHRFRGQPDRADEGYERQ</sequence>
<dbReference type="RefSeq" id="WP_127917828.1">
    <property type="nucleotide sequence ID" value="NZ_RKLP01000011.1"/>
</dbReference>
<feature type="transmembrane region" description="Helical" evidence="2">
    <location>
        <begin position="785"/>
        <end position="805"/>
    </location>
</feature>
<evidence type="ECO:0000256" key="1">
    <source>
        <dbReference type="SAM" id="MobiDB-lite"/>
    </source>
</evidence>
<feature type="compositionally biased region" description="Polar residues" evidence="1">
    <location>
        <begin position="216"/>
        <end position="225"/>
    </location>
</feature>
<comment type="caution">
    <text evidence="3">The sequence shown here is derived from an EMBL/GenBank/DDBJ whole genome shotgun (WGS) entry which is preliminary data.</text>
</comment>
<organism evidence="3 4">
    <name type="scientific">Prescottella agglutinans</name>
    <dbReference type="NCBI Taxonomy" id="1644129"/>
    <lineage>
        <taxon>Bacteria</taxon>
        <taxon>Bacillati</taxon>
        <taxon>Actinomycetota</taxon>
        <taxon>Actinomycetes</taxon>
        <taxon>Mycobacteriales</taxon>
        <taxon>Nocardiaceae</taxon>
        <taxon>Prescottella</taxon>
    </lineage>
</organism>
<gene>
    <name evidence="3" type="ORF">EGT67_19925</name>
</gene>
<evidence type="ECO:0000256" key="2">
    <source>
        <dbReference type="SAM" id="Phobius"/>
    </source>
</evidence>
<keyword evidence="2" id="KW-1133">Transmembrane helix</keyword>